<dbReference type="Proteomes" id="UP000002384">
    <property type="component" value="Chromosome"/>
</dbReference>
<protein>
    <submittedName>
        <fullName evidence="2">Uncharacterized protein</fullName>
    </submittedName>
</protein>
<dbReference type="STRING" id="65393.PCC7424_0087"/>
<keyword evidence="3" id="KW-1185">Reference proteome</keyword>
<dbReference type="RefSeq" id="WP_012597508.1">
    <property type="nucleotide sequence ID" value="NC_011729.1"/>
</dbReference>
<accession>B7K974</accession>
<dbReference type="AlphaFoldDB" id="B7K974"/>
<sequence>MTKSSNPNLRPNPFNTYRDPKTGLWVVVQSANVTQLSTANPSQKFQEVQSTESQKV</sequence>
<dbReference type="KEGG" id="cyc:PCC7424_0087"/>
<name>B7K974_GLOC7</name>
<feature type="compositionally biased region" description="Polar residues" evidence="1">
    <location>
        <begin position="1"/>
        <end position="15"/>
    </location>
</feature>
<dbReference type="EMBL" id="CP001291">
    <property type="protein sequence ID" value="ACK68557.1"/>
    <property type="molecule type" value="Genomic_DNA"/>
</dbReference>
<proteinExistence type="predicted"/>
<feature type="region of interest" description="Disordered" evidence="1">
    <location>
        <begin position="1"/>
        <end position="21"/>
    </location>
</feature>
<evidence type="ECO:0000313" key="2">
    <source>
        <dbReference type="EMBL" id="ACK68557.1"/>
    </source>
</evidence>
<organism evidence="2 3">
    <name type="scientific">Gloeothece citriformis (strain PCC 7424)</name>
    <name type="common">Cyanothece sp. (strain PCC 7424)</name>
    <dbReference type="NCBI Taxonomy" id="65393"/>
    <lineage>
        <taxon>Bacteria</taxon>
        <taxon>Bacillati</taxon>
        <taxon>Cyanobacteriota</taxon>
        <taxon>Cyanophyceae</taxon>
        <taxon>Oscillatoriophycideae</taxon>
        <taxon>Chroococcales</taxon>
        <taxon>Aphanothecaceae</taxon>
        <taxon>Gloeothece</taxon>
        <taxon>Gloeothece citriformis</taxon>
    </lineage>
</organism>
<dbReference type="HOGENOM" id="CLU_2952701_0_0_3"/>
<reference evidence="3" key="1">
    <citation type="journal article" date="2011" name="MBio">
        <title>Novel metabolic attributes of the genus Cyanothece, comprising a group of unicellular nitrogen-fixing Cyanobacteria.</title>
        <authorList>
            <person name="Bandyopadhyay A."/>
            <person name="Elvitigala T."/>
            <person name="Welsh E."/>
            <person name="Stockel J."/>
            <person name="Liberton M."/>
            <person name="Min H."/>
            <person name="Sherman L.A."/>
            <person name="Pakrasi H.B."/>
        </authorList>
    </citation>
    <scope>NUCLEOTIDE SEQUENCE [LARGE SCALE GENOMIC DNA]</scope>
    <source>
        <strain evidence="3">PCC 7424</strain>
    </source>
</reference>
<gene>
    <name evidence="2" type="ordered locus">PCC7424_0087</name>
</gene>
<evidence type="ECO:0000256" key="1">
    <source>
        <dbReference type="SAM" id="MobiDB-lite"/>
    </source>
</evidence>
<evidence type="ECO:0000313" key="3">
    <source>
        <dbReference type="Proteomes" id="UP000002384"/>
    </source>
</evidence>